<name>A0A1Z1FHA3_9SPHN</name>
<dbReference type="AlphaFoldDB" id="A0A1Z1FHA3"/>
<keyword evidence="1" id="KW-0472">Membrane</keyword>
<dbReference type="InterPro" id="IPR038728">
    <property type="entry name" value="YkvI-like"/>
</dbReference>
<feature type="transmembrane region" description="Helical" evidence="1">
    <location>
        <begin position="161"/>
        <end position="180"/>
    </location>
</feature>
<keyword evidence="2" id="KW-0614">Plasmid</keyword>
<dbReference type="Proteomes" id="UP000195807">
    <property type="component" value="Plasmid pCME4A9I"/>
</dbReference>
<dbReference type="PANTHER" id="PTHR37814">
    <property type="entry name" value="CONSERVED MEMBRANE PROTEIN"/>
    <property type="match status" value="1"/>
</dbReference>
<evidence type="ECO:0000313" key="2">
    <source>
        <dbReference type="EMBL" id="ARU18179.1"/>
    </source>
</evidence>
<geneLocation type="plasmid" evidence="4">
    <name>pcme4a9i</name>
</geneLocation>
<feature type="transmembrane region" description="Helical" evidence="1">
    <location>
        <begin position="312"/>
        <end position="332"/>
    </location>
</feature>
<feature type="transmembrane region" description="Helical" evidence="1">
    <location>
        <begin position="192"/>
        <end position="214"/>
    </location>
</feature>
<reference evidence="3 5" key="2">
    <citation type="submission" date="2020-08" db="EMBL/GenBank/DDBJ databases">
        <authorList>
            <person name="Liu G."/>
            <person name="Sun C."/>
        </authorList>
    </citation>
    <scope>NUCLEOTIDE SEQUENCE [LARGE SCALE GENOMIC DNA]</scope>
    <source>
        <strain evidence="3 5">OT19</strain>
        <plasmid evidence="3 5">plas1</plasmid>
    </source>
</reference>
<feature type="transmembrane region" description="Helical" evidence="1">
    <location>
        <begin position="344"/>
        <end position="366"/>
    </location>
</feature>
<dbReference type="PANTHER" id="PTHR37814:SF1">
    <property type="entry name" value="MEMBRANE PROTEIN"/>
    <property type="match status" value="1"/>
</dbReference>
<gene>
    <name evidence="2" type="ORF">A9D14_16875</name>
    <name evidence="3" type="ORF">H4O24_16590</name>
</gene>
<organism evidence="2 4">
    <name type="scientific">Croceicoccus marinus</name>
    <dbReference type="NCBI Taxonomy" id="450378"/>
    <lineage>
        <taxon>Bacteria</taxon>
        <taxon>Pseudomonadati</taxon>
        <taxon>Pseudomonadota</taxon>
        <taxon>Alphaproteobacteria</taxon>
        <taxon>Sphingomonadales</taxon>
        <taxon>Erythrobacteraceae</taxon>
        <taxon>Croceicoccus</taxon>
    </lineage>
</organism>
<keyword evidence="1" id="KW-0812">Transmembrane</keyword>
<geneLocation type="plasmid" evidence="2">
    <name>pCME4A9I</name>
</geneLocation>
<proteinExistence type="predicted"/>
<protein>
    <recommendedName>
        <fullName evidence="6">Membrane protein YkvI</fullName>
    </recommendedName>
</protein>
<dbReference type="KEGG" id="cman:A9D14_16875"/>
<geneLocation type="plasmid" evidence="3 5">
    <name>plas1</name>
</geneLocation>
<keyword evidence="1" id="KW-1133">Transmembrane helix</keyword>
<evidence type="ECO:0000313" key="3">
    <source>
        <dbReference type="EMBL" id="QNE07620.1"/>
    </source>
</evidence>
<dbReference type="OrthoDB" id="5444697at2"/>
<evidence type="ECO:0000313" key="5">
    <source>
        <dbReference type="Proteomes" id="UP000515297"/>
    </source>
</evidence>
<feature type="transmembrane region" description="Helical" evidence="1">
    <location>
        <begin position="226"/>
        <end position="250"/>
    </location>
</feature>
<accession>A0A1Z1FHA3</accession>
<keyword evidence="4" id="KW-1185">Reference proteome</keyword>
<feature type="transmembrane region" description="Helical" evidence="1">
    <location>
        <begin position="94"/>
        <end position="116"/>
    </location>
</feature>
<dbReference type="EMBL" id="CP019603">
    <property type="protein sequence ID" value="ARU18179.1"/>
    <property type="molecule type" value="Genomic_DNA"/>
</dbReference>
<dbReference type="STRING" id="450378.GCA_001661675_03392"/>
<evidence type="ECO:0008006" key="6">
    <source>
        <dbReference type="Google" id="ProtNLM"/>
    </source>
</evidence>
<dbReference type="Proteomes" id="UP000515297">
    <property type="component" value="Plasmid plas1"/>
</dbReference>
<dbReference type="EMBL" id="CP060053">
    <property type="protein sequence ID" value="QNE07620.1"/>
    <property type="molecule type" value="Genomic_DNA"/>
</dbReference>
<feature type="transmembrane region" description="Helical" evidence="1">
    <location>
        <begin position="128"/>
        <end position="149"/>
    </location>
</feature>
<reference evidence="2 4" key="1">
    <citation type="submission" date="2017-01" db="EMBL/GenBank/DDBJ databases">
        <title>Complete genome sequence of esterase-producing bacterium Croceicoccus marinus E4A9.</title>
        <authorList>
            <person name="Wu Y.-H."/>
            <person name="Cheng H."/>
            <person name="Xu L."/>
            <person name="Huo Y.-Y."/>
            <person name="Wang C.-S."/>
            <person name="Xu X.-W."/>
        </authorList>
    </citation>
    <scope>NUCLEOTIDE SEQUENCE [LARGE SCALE GENOMIC DNA]</scope>
    <source>
        <strain evidence="2 4">E4A9</strain>
        <plasmid evidence="2">pCME4A9I</plasmid>
        <plasmid evidence="4">Plasmid pcme4a9i</plasmid>
    </source>
</reference>
<feature type="transmembrane region" description="Helical" evidence="1">
    <location>
        <begin position="52"/>
        <end position="73"/>
    </location>
</feature>
<evidence type="ECO:0000313" key="4">
    <source>
        <dbReference type="Proteomes" id="UP000195807"/>
    </source>
</evidence>
<feature type="transmembrane region" description="Helical" evidence="1">
    <location>
        <begin position="270"/>
        <end position="291"/>
    </location>
</feature>
<evidence type="ECO:0000256" key="1">
    <source>
        <dbReference type="SAM" id="Phobius"/>
    </source>
</evidence>
<sequence>MPGIVSAGLPDDWFRRLVLPGFAFKAVVIGGGYATGREIAEFFLGSGPMGGFLGMLLAMCIWSVVCALTFVFARQVQAGDYRMFFQHLLGPGWILFEIAYVLFMVLVIAVMAAAAGEIGAALLAWPTWAGTALLLALTIAVAGMGTAAAERMFRFSSLAIYAVYGLFLVLALIAFGGAIGGNWNDAPVGTGWIGGGVTYASYNVIGAVLILPFLRHQTSRRDAVVAGLLAGPLAMLPALVMFLSMTAFYPAIGDAALPSDFLLDRMGADWFAFLFQGMIFIALLETGVGMVNALEERAATAARRRGHELPPLARIGIGALVVIGSGVLAARLGLIDLIAQGYGLFGYVMLFLFVLPLLVIGTYRIVKRAPEALPS</sequence>